<feature type="domain" description="Rhodanese" evidence="1">
    <location>
        <begin position="38"/>
        <end position="126"/>
    </location>
</feature>
<dbReference type="InterPro" id="IPR036873">
    <property type="entry name" value="Rhodanese-like_dom_sf"/>
</dbReference>
<name>A0ABP3PQ34_9PROT</name>
<dbReference type="InterPro" id="IPR050229">
    <property type="entry name" value="GlpE_sulfurtransferase"/>
</dbReference>
<dbReference type="Gene3D" id="3.40.250.10">
    <property type="entry name" value="Rhodanese-like domain"/>
    <property type="match status" value="1"/>
</dbReference>
<evidence type="ECO:0000313" key="3">
    <source>
        <dbReference type="Proteomes" id="UP001499951"/>
    </source>
</evidence>
<dbReference type="SUPFAM" id="SSF52821">
    <property type="entry name" value="Rhodanese/Cell cycle control phosphatase"/>
    <property type="match status" value="1"/>
</dbReference>
<dbReference type="EMBL" id="BAAADD010000004">
    <property type="protein sequence ID" value="GAA0569338.1"/>
    <property type="molecule type" value="Genomic_DNA"/>
</dbReference>
<dbReference type="PANTHER" id="PTHR43031">
    <property type="entry name" value="FAD-DEPENDENT OXIDOREDUCTASE"/>
    <property type="match status" value="1"/>
</dbReference>
<keyword evidence="3" id="KW-1185">Reference proteome</keyword>
<dbReference type="PANTHER" id="PTHR43031:SF1">
    <property type="entry name" value="PYRIDINE NUCLEOTIDE-DISULPHIDE OXIDOREDUCTASE"/>
    <property type="match status" value="1"/>
</dbReference>
<sequence>MGLSSFLRDVARLWAQSQEKNAMTLKNLEPAEVADLLGKNEIMLIDVREPAEYASAHIKGAVLVPLSQFDPHTLPGAGQKRIVLHCGVGGRSARAVAACQAAGIAVDSHMRGGIQAWMAAGLPVER</sequence>
<dbReference type="InterPro" id="IPR001763">
    <property type="entry name" value="Rhodanese-like_dom"/>
</dbReference>
<reference evidence="3" key="1">
    <citation type="journal article" date="2019" name="Int. J. Syst. Evol. Microbiol.">
        <title>The Global Catalogue of Microorganisms (GCM) 10K type strain sequencing project: providing services to taxonomists for standard genome sequencing and annotation.</title>
        <authorList>
            <consortium name="The Broad Institute Genomics Platform"/>
            <consortium name="The Broad Institute Genome Sequencing Center for Infectious Disease"/>
            <person name="Wu L."/>
            <person name="Ma J."/>
        </authorList>
    </citation>
    <scope>NUCLEOTIDE SEQUENCE [LARGE SCALE GENOMIC DNA]</scope>
    <source>
        <strain evidence="3">JCM 15089</strain>
    </source>
</reference>
<proteinExistence type="predicted"/>
<dbReference type="SMART" id="SM00450">
    <property type="entry name" value="RHOD"/>
    <property type="match status" value="1"/>
</dbReference>
<gene>
    <name evidence="2" type="ORF">GCM10008942_17520</name>
</gene>
<evidence type="ECO:0000313" key="2">
    <source>
        <dbReference type="EMBL" id="GAA0569338.1"/>
    </source>
</evidence>
<dbReference type="PROSITE" id="PS50206">
    <property type="entry name" value="RHODANESE_3"/>
    <property type="match status" value="1"/>
</dbReference>
<protein>
    <submittedName>
        <fullName evidence="2">Rhodanese-like domain-containing protein</fullName>
    </submittedName>
</protein>
<dbReference type="CDD" id="cd00158">
    <property type="entry name" value="RHOD"/>
    <property type="match status" value="1"/>
</dbReference>
<comment type="caution">
    <text evidence="2">The sequence shown here is derived from an EMBL/GenBank/DDBJ whole genome shotgun (WGS) entry which is preliminary data.</text>
</comment>
<evidence type="ECO:0000259" key="1">
    <source>
        <dbReference type="PROSITE" id="PS50206"/>
    </source>
</evidence>
<dbReference type="Proteomes" id="UP001499951">
    <property type="component" value="Unassembled WGS sequence"/>
</dbReference>
<organism evidence="2 3">
    <name type="scientific">Rhizomicrobium electricum</name>
    <dbReference type="NCBI Taxonomy" id="480070"/>
    <lineage>
        <taxon>Bacteria</taxon>
        <taxon>Pseudomonadati</taxon>
        <taxon>Pseudomonadota</taxon>
        <taxon>Alphaproteobacteria</taxon>
        <taxon>Micropepsales</taxon>
        <taxon>Micropepsaceae</taxon>
        <taxon>Rhizomicrobium</taxon>
    </lineage>
</organism>
<accession>A0ABP3PQ34</accession>
<dbReference type="Pfam" id="PF00581">
    <property type="entry name" value="Rhodanese"/>
    <property type="match status" value="1"/>
</dbReference>